<keyword evidence="3" id="KW-1185">Reference proteome</keyword>
<sequence length="304" mass="32517">MTPIALKVIRPVISVGSRYAPHVTARLAFELFCRTPPRRPAGPKARQVHAQGRRRLAAAKTMPFRVGKARVMAYLFAGQHREVSKRFLVVHGWGSSAAYISSLAGGLASTGAEVVVLDLPGHGHSSGRRLNIRMAVDAIVEAERRFGPFDGAVGHSFGGASLVLAAGGIMPDAGQFNPGRLAVIGAPSRIEWLFDGFSDVVGLSESMRRNLVRHAETVAGAALSEFDGVPIAQRLCKPLLVVHAEDDKEVDAEHARRYATVPSARIHWANGHGHRRIISAPEVIGVVAAFLTDVQGEDSRNSAA</sequence>
<name>A0ABM8PKS6_9HYPH</name>
<feature type="domain" description="AB hydrolase-1" evidence="1">
    <location>
        <begin position="88"/>
        <end position="283"/>
    </location>
</feature>
<reference evidence="2 3" key="1">
    <citation type="submission" date="2020-11" db="EMBL/GenBank/DDBJ databases">
        <authorList>
            <person name="Lassalle F."/>
        </authorList>
    </citation>
    <scope>NUCLEOTIDE SEQUENCE [LARGE SCALE GENOMIC DNA]</scope>
    <source>
        <strain evidence="2 3">AB21</strain>
    </source>
</reference>
<organism evidence="2 3">
    <name type="scientific">Pseudorhizobium halotolerans</name>
    <dbReference type="NCBI Taxonomy" id="1233081"/>
    <lineage>
        <taxon>Bacteria</taxon>
        <taxon>Pseudomonadati</taxon>
        <taxon>Pseudomonadota</taxon>
        <taxon>Alphaproteobacteria</taxon>
        <taxon>Hyphomicrobiales</taxon>
        <taxon>Rhizobiaceae</taxon>
        <taxon>Rhizobium/Agrobacterium group</taxon>
        <taxon>Pseudorhizobium</taxon>
    </lineage>
</organism>
<gene>
    <name evidence="2" type="ORF">RHAB21_02392</name>
</gene>
<comment type="caution">
    <text evidence="2">The sequence shown here is derived from an EMBL/GenBank/DDBJ whole genome shotgun (WGS) entry which is preliminary data.</text>
</comment>
<evidence type="ECO:0000313" key="2">
    <source>
        <dbReference type="EMBL" id="CAD7035395.1"/>
    </source>
</evidence>
<dbReference type="GO" id="GO:0016787">
    <property type="term" value="F:hydrolase activity"/>
    <property type="evidence" value="ECO:0007669"/>
    <property type="project" value="UniProtKB-KW"/>
</dbReference>
<dbReference type="EMBL" id="CABFWE030000005">
    <property type="protein sequence ID" value="CAD7035395.1"/>
    <property type="molecule type" value="Genomic_DNA"/>
</dbReference>
<protein>
    <submittedName>
        <fullName evidence="2">Alpha/beta hydrolase</fullName>
    </submittedName>
</protein>
<dbReference type="Proteomes" id="UP000601041">
    <property type="component" value="Unassembled WGS sequence"/>
</dbReference>
<keyword evidence="2" id="KW-0378">Hydrolase</keyword>
<dbReference type="InterPro" id="IPR029058">
    <property type="entry name" value="AB_hydrolase_fold"/>
</dbReference>
<dbReference type="Pfam" id="PF12697">
    <property type="entry name" value="Abhydrolase_6"/>
    <property type="match status" value="1"/>
</dbReference>
<dbReference type="SUPFAM" id="SSF53474">
    <property type="entry name" value="alpha/beta-Hydrolases"/>
    <property type="match status" value="1"/>
</dbReference>
<proteinExistence type="predicted"/>
<dbReference type="Gene3D" id="3.40.50.1820">
    <property type="entry name" value="alpha/beta hydrolase"/>
    <property type="match status" value="1"/>
</dbReference>
<accession>A0ABM8PKS6</accession>
<evidence type="ECO:0000259" key="1">
    <source>
        <dbReference type="Pfam" id="PF12697"/>
    </source>
</evidence>
<evidence type="ECO:0000313" key="3">
    <source>
        <dbReference type="Proteomes" id="UP000601041"/>
    </source>
</evidence>
<dbReference type="InterPro" id="IPR000073">
    <property type="entry name" value="AB_hydrolase_1"/>
</dbReference>